<accession>A0A7G7YPG9</accession>
<dbReference type="AlphaFoldDB" id="A0A7G7YPG9"/>
<dbReference type="RefSeq" id="WP_185770141.1">
    <property type="nucleotide sequence ID" value="NZ_CP046883.1"/>
</dbReference>
<proteinExistence type="predicted"/>
<name>A0A7G7YPG9_9CORY</name>
<sequence>MVFISSPQALAAELLLWGSQLEGLVAIEAMLHQRKITIDAVEPSLEFMKRRRGKSRKGRSAQDIAKETLMLITDCSESPRESEVKYELWKAGFPAPYQQVDIFKAKLSDNWVRKADFLGRVDFMFPCGLVVEYDGRDKYLDTKSNAYFDLDGAHSSARLGMDGAHSSARLGKIDPQKIMEERQRERRIQNQGFEVIRIDAESFKEGAWLNEVRQSLERRRAEGRIAPEGKWHARAWAWGDRSGR</sequence>
<dbReference type="Proteomes" id="UP000515275">
    <property type="component" value="Chromosome"/>
</dbReference>
<dbReference type="EMBL" id="CP046883">
    <property type="protein sequence ID" value="QNH96389.1"/>
    <property type="molecule type" value="Genomic_DNA"/>
</dbReference>
<organism evidence="1 2">
    <name type="scientific">Corynebacterium anserum</name>
    <dbReference type="NCBI Taxonomy" id="2684406"/>
    <lineage>
        <taxon>Bacteria</taxon>
        <taxon>Bacillati</taxon>
        <taxon>Actinomycetota</taxon>
        <taxon>Actinomycetes</taxon>
        <taxon>Mycobacteriales</taxon>
        <taxon>Corynebacteriaceae</taxon>
        <taxon>Corynebacterium</taxon>
    </lineage>
</organism>
<keyword evidence="2" id="KW-1185">Reference proteome</keyword>
<reference evidence="1 2" key="1">
    <citation type="submission" date="2019-12" db="EMBL/GenBank/DDBJ databases">
        <title>Corynebacterium sp. nov., isolated from feces of the Anser Albifrons in China.</title>
        <authorList>
            <person name="Liu Q."/>
        </authorList>
    </citation>
    <scope>NUCLEOTIDE SEQUENCE [LARGE SCALE GENOMIC DNA]</scope>
    <source>
        <strain evidence="1 2">23H37-10</strain>
    </source>
</reference>
<evidence type="ECO:0000313" key="2">
    <source>
        <dbReference type="Proteomes" id="UP000515275"/>
    </source>
</evidence>
<protein>
    <submittedName>
        <fullName evidence="1">Uncharacterized protein</fullName>
    </submittedName>
</protein>
<evidence type="ECO:0000313" key="1">
    <source>
        <dbReference type="EMBL" id="QNH96389.1"/>
    </source>
</evidence>
<gene>
    <name evidence="1" type="ORF">GP473_06725</name>
</gene>
<dbReference type="KEGG" id="cans:GP473_06725"/>